<dbReference type="SUPFAM" id="SSF52540">
    <property type="entry name" value="P-loop containing nucleoside triphosphate hydrolases"/>
    <property type="match status" value="1"/>
</dbReference>
<dbReference type="AlphaFoldDB" id="A0A170PK25"/>
<dbReference type="InterPro" id="IPR052026">
    <property type="entry name" value="ExeA_AAA_ATPase_DNA-bind"/>
</dbReference>
<sequence length="289" mass="32765">MVESLLETDLTRYKPDWEKLGVVVAPFTIEADPRFMYLSTETRRALSKVSYMVEAGQGASVVVGEVGTGKTTLASWFHSRYDRRPDFVAARVDEPPKKSGLLLLRRIAAEFGVRTRRATEDQLNELRDFLTDTTARSVLPLVIIDEAHELEPEQFKELRRLLNFRDPRGGKAYQLILLGRPELDINLRQSKDFNDRVATRSSLDPLAPDDTAALIEYRLLAAGRDGRQPPLFLPDAILPIWRETRGYPRSICLLCLHLCLELLVTGGSHIDEAFVVKFLESHSGYRQAE</sequence>
<dbReference type="GO" id="GO:0016887">
    <property type="term" value="F:ATP hydrolysis activity"/>
    <property type="evidence" value="ECO:0007669"/>
    <property type="project" value="InterPro"/>
</dbReference>
<dbReference type="InterPro" id="IPR027417">
    <property type="entry name" value="P-loop_NTPase"/>
</dbReference>
<dbReference type="OrthoDB" id="9815896at2"/>
<dbReference type="PANTHER" id="PTHR35894:SF1">
    <property type="entry name" value="PHOSPHORIBULOKINASE _ URIDINE KINASE FAMILY"/>
    <property type="match status" value="1"/>
</dbReference>
<proteinExistence type="predicted"/>
<dbReference type="Gene3D" id="3.40.50.300">
    <property type="entry name" value="P-loop containing nucleotide triphosphate hydrolases"/>
    <property type="match status" value="1"/>
</dbReference>
<evidence type="ECO:0000313" key="3">
    <source>
        <dbReference type="Proteomes" id="UP000215027"/>
    </source>
</evidence>
<feature type="domain" description="ORC1/DEAH AAA+ ATPase" evidence="1">
    <location>
        <begin position="56"/>
        <end position="184"/>
    </location>
</feature>
<dbReference type="EMBL" id="LN890656">
    <property type="protein sequence ID" value="CUS06293.1"/>
    <property type="molecule type" value="Genomic_DNA"/>
</dbReference>
<keyword evidence="3" id="KW-1185">Reference proteome</keyword>
<protein>
    <recommendedName>
        <fullName evidence="1">ORC1/DEAH AAA+ ATPase domain-containing protein</fullName>
    </recommendedName>
</protein>
<dbReference type="KEGG" id="pbf:CFX0092_B0759"/>
<dbReference type="InterPro" id="IPR049945">
    <property type="entry name" value="AAA_22"/>
</dbReference>
<name>A0A170PK25_9CHLR</name>
<dbReference type="RefSeq" id="WP_095045586.1">
    <property type="nucleotide sequence ID" value="NZ_LN890656.1"/>
</dbReference>
<dbReference type="Proteomes" id="UP000215027">
    <property type="component" value="Chromosome II"/>
</dbReference>
<evidence type="ECO:0000313" key="2">
    <source>
        <dbReference type="EMBL" id="CUS06293.1"/>
    </source>
</evidence>
<dbReference type="Pfam" id="PF13401">
    <property type="entry name" value="AAA_22"/>
    <property type="match status" value="1"/>
</dbReference>
<dbReference type="PANTHER" id="PTHR35894">
    <property type="entry name" value="GENERAL SECRETION PATHWAY PROTEIN A-RELATED"/>
    <property type="match status" value="1"/>
</dbReference>
<reference evidence="2" key="1">
    <citation type="submission" date="2016-01" db="EMBL/GenBank/DDBJ databases">
        <authorList>
            <person name="Mcilroy J.S."/>
            <person name="Karst M S."/>
            <person name="Albertsen M."/>
        </authorList>
    </citation>
    <scope>NUCLEOTIDE SEQUENCE</scope>
    <source>
        <strain evidence="2">Cfx-K</strain>
    </source>
</reference>
<gene>
    <name evidence="2" type="ORF">CFX0092_B0759</name>
</gene>
<evidence type="ECO:0000259" key="1">
    <source>
        <dbReference type="Pfam" id="PF13401"/>
    </source>
</evidence>
<organism evidence="2 3">
    <name type="scientific">Candidatus Promineifilum breve</name>
    <dbReference type="NCBI Taxonomy" id="1806508"/>
    <lineage>
        <taxon>Bacteria</taxon>
        <taxon>Bacillati</taxon>
        <taxon>Chloroflexota</taxon>
        <taxon>Ardenticatenia</taxon>
        <taxon>Candidatus Promineifilales</taxon>
        <taxon>Candidatus Promineifilaceae</taxon>
        <taxon>Candidatus Promineifilum</taxon>
    </lineage>
</organism>
<accession>A0A170PK25</accession>